<sequence length="61" mass="6745">MALPRKLKYLNLFNDGNNYIGVVEEMTLPKLSRKLEAYRGGGMNGTASVDLGLDDVARRSD</sequence>
<proteinExistence type="predicted"/>
<dbReference type="AlphaFoldDB" id="A0A022PER4"/>
<comment type="caution">
    <text evidence="1">The sequence shown here is derived from an EMBL/GenBank/DDBJ whole genome shotgun (WGS) entry which is preliminary data.</text>
</comment>
<organism evidence="1 2">
    <name type="scientific">Photorhabdus aegyptia</name>
    <dbReference type="NCBI Taxonomy" id="2805098"/>
    <lineage>
        <taxon>Bacteria</taxon>
        <taxon>Pseudomonadati</taxon>
        <taxon>Pseudomonadota</taxon>
        <taxon>Gammaproteobacteria</taxon>
        <taxon>Enterobacterales</taxon>
        <taxon>Morganellaceae</taxon>
        <taxon>Photorhabdus</taxon>
    </lineage>
</organism>
<keyword evidence="2" id="KW-1185">Reference proteome</keyword>
<name>A0A022PER4_9GAMM</name>
<dbReference type="PATRIC" id="fig|1393736.3.peg.2922"/>
<gene>
    <name evidence="1" type="ORF">BA1DRAFT_02854</name>
</gene>
<reference evidence="1 2" key="1">
    <citation type="submission" date="2014-03" db="EMBL/GenBank/DDBJ databases">
        <title>Draft Genome of Photorhabdus luminescens BA1, an Egyptian Isolate.</title>
        <authorList>
            <person name="Ghazal S."/>
            <person name="Hurst S.G.IV."/>
            <person name="Morris K."/>
            <person name="Thomas K."/>
            <person name="Tisa L.S."/>
        </authorList>
    </citation>
    <scope>NUCLEOTIDE SEQUENCE [LARGE SCALE GENOMIC DNA]</scope>
    <source>
        <strain evidence="1 2">BA1</strain>
    </source>
</reference>
<evidence type="ECO:0000313" key="2">
    <source>
        <dbReference type="Proteomes" id="UP000023464"/>
    </source>
</evidence>
<protein>
    <submittedName>
        <fullName evidence="1">Phage tail tube protein FII</fullName>
    </submittedName>
</protein>
<dbReference type="InterPro" id="IPR006498">
    <property type="entry name" value="Tail_tube"/>
</dbReference>
<dbReference type="Pfam" id="PF04985">
    <property type="entry name" value="Phage_tube"/>
    <property type="match status" value="1"/>
</dbReference>
<evidence type="ECO:0000313" key="1">
    <source>
        <dbReference type="EMBL" id="EYU14657.1"/>
    </source>
</evidence>
<dbReference type="Proteomes" id="UP000023464">
    <property type="component" value="Unassembled WGS sequence"/>
</dbReference>
<dbReference type="EMBL" id="JFGV01000042">
    <property type="protein sequence ID" value="EYU14657.1"/>
    <property type="molecule type" value="Genomic_DNA"/>
</dbReference>
<accession>A0A022PER4</accession>